<organism evidence="3 4">
    <name type="scientific">Streptomyces filamentosus NRRL 15998</name>
    <dbReference type="NCBI Taxonomy" id="457431"/>
    <lineage>
        <taxon>Bacteria</taxon>
        <taxon>Bacillati</taxon>
        <taxon>Actinomycetota</taxon>
        <taxon>Actinomycetes</taxon>
        <taxon>Kitasatosporales</taxon>
        <taxon>Streptomycetaceae</taxon>
        <taxon>Streptomyces</taxon>
    </lineage>
</organism>
<name>D6AI31_STRFL</name>
<evidence type="ECO:0000256" key="1">
    <source>
        <dbReference type="SAM" id="MobiDB-lite"/>
    </source>
</evidence>
<reference evidence="4" key="2">
    <citation type="submission" date="2008-12" db="EMBL/GenBank/DDBJ databases">
        <title>Annotation of Streptomyces roseosporus strain NRRL 15998.</title>
        <authorList>
            <consortium name="The Broad Institute Genome Sequencing Platform"/>
            <consortium name="Broad Institute Microbial Sequencing Center"/>
            <person name="Fischbach M."/>
            <person name="Ward D."/>
            <person name="Young S."/>
            <person name="Kodira C.D."/>
            <person name="Zeng Q."/>
            <person name="Koehrsen M."/>
            <person name="Godfrey P."/>
            <person name="Alvarado L."/>
            <person name="Berlin A.M."/>
            <person name="Borenstein D."/>
            <person name="Chen Z."/>
            <person name="Engels R."/>
            <person name="Freedman E."/>
            <person name="Gellesch M."/>
            <person name="Goldberg J."/>
            <person name="Griggs A."/>
            <person name="Gujja S."/>
            <person name="Heiman D.I."/>
            <person name="Hepburn T.A."/>
            <person name="Howarth C."/>
            <person name="Jen D."/>
            <person name="Larson L."/>
            <person name="Lewis B."/>
            <person name="Mehta T."/>
            <person name="Park D."/>
            <person name="Pearson M."/>
            <person name="Roberts A."/>
            <person name="Saif S."/>
            <person name="Shea T.D."/>
            <person name="Shenoy N."/>
            <person name="Sisk P."/>
            <person name="Stolte C."/>
            <person name="Sykes S.N."/>
            <person name="Walk T."/>
            <person name="White J."/>
            <person name="Yandava C."/>
            <person name="Straight P."/>
            <person name="Clardy J."/>
            <person name="Hung D."/>
            <person name="Kolter R."/>
            <person name="Mekalanos J."/>
            <person name="Walker S."/>
            <person name="Walsh C.T."/>
            <person name="Wieland B.L.C."/>
            <person name="Ilzarbe M."/>
            <person name="Galagan J."/>
            <person name="Nusbaum C."/>
            <person name="Birren B."/>
        </authorList>
    </citation>
    <scope>NUCLEOTIDE SEQUENCE [LARGE SCALE GENOMIC DNA]</scope>
    <source>
        <strain evidence="4">NRRL 15998</strain>
    </source>
</reference>
<keyword evidence="2" id="KW-0812">Transmembrane</keyword>
<proteinExistence type="predicted"/>
<dbReference type="AlphaFoldDB" id="D6AI31"/>
<dbReference type="EMBL" id="DS999644">
    <property type="protein sequence ID" value="EFE77146.2"/>
    <property type="molecule type" value="Genomic_DNA"/>
</dbReference>
<accession>D6AI31</accession>
<evidence type="ECO:0000256" key="2">
    <source>
        <dbReference type="SAM" id="Phobius"/>
    </source>
</evidence>
<keyword evidence="2" id="KW-0472">Membrane</keyword>
<feature type="transmembrane region" description="Helical" evidence="2">
    <location>
        <begin position="157"/>
        <end position="181"/>
    </location>
</feature>
<evidence type="ECO:0000313" key="3">
    <source>
        <dbReference type="EMBL" id="EFE77146.2"/>
    </source>
</evidence>
<feature type="transmembrane region" description="Helical" evidence="2">
    <location>
        <begin position="201"/>
        <end position="228"/>
    </location>
</feature>
<protein>
    <submittedName>
        <fullName evidence="3">Predicted protein</fullName>
    </submittedName>
</protein>
<feature type="transmembrane region" description="Helical" evidence="2">
    <location>
        <begin position="75"/>
        <end position="95"/>
    </location>
</feature>
<keyword evidence="2" id="KW-1133">Transmembrane helix</keyword>
<evidence type="ECO:0000313" key="4">
    <source>
        <dbReference type="Proteomes" id="UP000003986"/>
    </source>
</evidence>
<dbReference type="Proteomes" id="UP000003986">
    <property type="component" value="Unassembled WGS sequence"/>
</dbReference>
<reference evidence="4" key="1">
    <citation type="submission" date="2008-10" db="EMBL/GenBank/DDBJ databases">
        <authorList>
            <person name="Molnar K."/>
        </authorList>
    </citation>
    <scope>NUCLEOTIDE SEQUENCE [LARGE SCALE GENOMIC DNA]</scope>
    <source>
        <strain evidence="4">NRRL 15998</strain>
    </source>
</reference>
<feature type="transmembrane region" description="Helical" evidence="2">
    <location>
        <begin position="115"/>
        <end position="136"/>
    </location>
</feature>
<gene>
    <name evidence="3" type="ORF">SSGG_04513</name>
</gene>
<feature type="region of interest" description="Disordered" evidence="1">
    <location>
        <begin position="238"/>
        <end position="265"/>
    </location>
</feature>
<sequence>MPVPVPVSCRRRLGYPAGARPSGVVSPARGSGLAQVGDSSSYLLHKGGAMTLKILHRPPSVDDTERPVPRWAMRLAYALPLLLLPACLWRLPFAVHFTMGQEAQEGRLPAVWLSIPYVLGLSVLTEAIAILTIGLVRGWGETTPAWIPLIGGRRVRPLAAFVPAVLGGLILTVLFTAVPLGDDRSLTLYGVVDNVGYSSDAWELLATVCVAPIAAWGPITIALAIAYYRRRTARPANTAVCHGTSPTADPPGAQRRPGAGNTPRS</sequence>